<dbReference type="VEuPathDB" id="VectorBase:AARA014887"/>
<evidence type="ECO:0000313" key="2">
    <source>
        <dbReference type="EnsemblMetazoa" id="AARA014887-PA"/>
    </source>
</evidence>
<dbReference type="EMBL" id="APCN01001027">
    <property type="status" value="NOT_ANNOTATED_CDS"/>
    <property type="molecule type" value="Genomic_DNA"/>
</dbReference>
<proteinExistence type="predicted"/>
<protein>
    <submittedName>
        <fullName evidence="2">Uncharacterized protein</fullName>
    </submittedName>
</protein>
<evidence type="ECO:0000256" key="1">
    <source>
        <dbReference type="SAM" id="MobiDB-lite"/>
    </source>
</evidence>
<dbReference type="Proteomes" id="UP000075840">
    <property type="component" value="Unassembled WGS sequence"/>
</dbReference>
<dbReference type="AlphaFoldDB" id="A0A182IHF7"/>
<dbReference type="EnsemblMetazoa" id="AARA014887-RA">
    <property type="protein sequence ID" value="AARA014887-PA"/>
    <property type="gene ID" value="AARA014887"/>
</dbReference>
<feature type="compositionally biased region" description="Basic and acidic residues" evidence="1">
    <location>
        <begin position="39"/>
        <end position="58"/>
    </location>
</feature>
<sequence>MPLTPQLINGDMNCSSNRPSKQRYTASTPKYSRRFASSFKREQPCDVIQENDKQQRSK</sequence>
<evidence type="ECO:0000313" key="3">
    <source>
        <dbReference type="Proteomes" id="UP000075840"/>
    </source>
</evidence>
<feature type="compositionally biased region" description="Polar residues" evidence="1">
    <location>
        <begin position="12"/>
        <end position="30"/>
    </location>
</feature>
<feature type="region of interest" description="Disordered" evidence="1">
    <location>
        <begin position="1"/>
        <end position="58"/>
    </location>
</feature>
<keyword evidence="3" id="KW-1185">Reference proteome</keyword>
<accession>A0A182IHF7</accession>
<name>A0A182IHF7_ANOAR</name>
<reference evidence="2" key="1">
    <citation type="submission" date="2022-08" db="UniProtKB">
        <authorList>
            <consortium name="EnsemblMetazoa"/>
        </authorList>
    </citation>
    <scope>IDENTIFICATION</scope>
    <source>
        <strain evidence="2">Dongola</strain>
    </source>
</reference>
<organism evidence="2 3">
    <name type="scientific">Anopheles arabiensis</name>
    <name type="common">Mosquito</name>
    <dbReference type="NCBI Taxonomy" id="7173"/>
    <lineage>
        <taxon>Eukaryota</taxon>
        <taxon>Metazoa</taxon>
        <taxon>Ecdysozoa</taxon>
        <taxon>Arthropoda</taxon>
        <taxon>Hexapoda</taxon>
        <taxon>Insecta</taxon>
        <taxon>Pterygota</taxon>
        <taxon>Neoptera</taxon>
        <taxon>Endopterygota</taxon>
        <taxon>Diptera</taxon>
        <taxon>Nematocera</taxon>
        <taxon>Culicoidea</taxon>
        <taxon>Culicidae</taxon>
        <taxon>Anophelinae</taxon>
        <taxon>Anopheles</taxon>
    </lineage>
</organism>